<dbReference type="AlphaFoldDB" id="A0A545TRN8"/>
<comment type="subunit">
    <text evidence="3 8">Homodimer.</text>
</comment>
<dbReference type="PANTHER" id="PTHR42930:SF3">
    <property type="entry name" value="PHOSPHATE-SPECIFIC TRANSPORT SYSTEM ACCESSORY PROTEIN PHOU"/>
    <property type="match status" value="1"/>
</dbReference>
<evidence type="ECO:0000313" key="12">
    <source>
        <dbReference type="Proteomes" id="UP000315252"/>
    </source>
</evidence>
<dbReference type="InterPro" id="IPR026022">
    <property type="entry name" value="PhoU_dom"/>
</dbReference>
<dbReference type="PANTHER" id="PTHR42930">
    <property type="entry name" value="PHOSPHATE-SPECIFIC TRANSPORT SYSTEM ACCESSORY PROTEIN PHOU"/>
    <property type="match status" value="1"/>
</dbReference>
<keyword evidence="5 8" id="KW-0963">Cytoplasm</keyword>
<dbReference type="GO" id="GO:0045936">
    <property type="term" value="P:negative regulation of phosphate metabolic process"/>
    <property type="evidence" value="ECO:0007669"/>
    <property type="project" value="InterPro"/>
</dbReference>
<dbReference type="InterPro" id="IPR038078">
    <property type="entry name" value="PhoU-like_sf"/>
</dbReference>
<comment type="caution">
    <text evidence="11">The sequence shown here is derived from an EMBL/GenBank/DDBJ whole genome shotgun (WGS) entry which is preliminary data.</text>
</comment>
<evidence type="ECO:0000256" key="9">
    <source>
        <dbReference type="SAM" id="MobiDB-lite"/>
    </source>
</evidence>
<feature type="region of interest" description="Disordered" evidence="9">
    <location>
        <begin position="222"/>
        <end position="254"/>
    </location>
</feature>
<evidence type="ECO:0000256" key="8">
    <source>
        <dbReference type="PIRNR" id="PIRNR003107"/>
    </source>
</evidence>
<dbReference type="FunFam" id="1.20.58.220:FF:000004">
    <property type="entry name" value="Phosphate-specific transport system accessory protein PhoU"/>
    <property type="match status" value="1"/>
</dbReference>
<dbReference type="OrthoDB" id="9814256at2"/>
<dbReference type="GO" id="GO:0030643">
    <property type="term" value="P:intracellular phosphate ion homeostasis"/>
    <property type="evidence" value="ECO:0007669"/>
    <property type="project" value="InterPro"/>
</dbReference>
<name>A0A545TRN8_9PROT</name>
<evidence type="ECO:0000256" key="7">
    <source>
        <dbReference type="ARBA" id="ARBA00056181"/>
    </source>
</evidence>
<comment type="subcellular location">
    <subcellularLocation>
        <location evidence="1 8">Cytoplasm</location>
    </subcellularLocation>
</comment>
<evidence type="ECO:0000256" key="6">
    <source>
        <dbReference type="ARBA" id="ARBA00022592"/>
    </source>
</evidence>
<evidence type="ECO:0000259" key="10">
    <source>
        <dbReference type="Pfam" id="PF01895"/>
    </source>
</evidence>
<comment type="function">
    <text evidence="7 8">Plays a role in the regulation of phosphate uptake.</text>
</comment>
<gene>
    <name evidence="11" type="primary">phoU</name>
    <name evidence="11" type="ORF">FKG95_14480</name>
</gene>
<dbReference type="SUPFAM" id="SSF109755">
    <property type="entry name" value="PhoU-like"/>
    <property type="match status" value="1"/>
</dbReference>
<feature type="domain" description="PhoU" evidence="10">
    <location>
        <begin position="126"/>
        <end position="211"/>
    </location>
</feature>
<dbReference type="PIRSF" id="PIRSF003107">
    <property type="entry name" value="PhoU"/>
    <property type="match status" value="1"/>
</dbReference>
<reference evidence="11 12" key="1">
    <citation type="submission" date="2019-06" db="EMBL/GenBank/DDBJ databases">
        <title>Whole genome sequence for Rhodospirillaceae sp. R148.</title>
        <authorList>
            <person name="Wang G."/>
        </authorList>
    </citation>
    <scope>NUCLEOTIDE SEQUENCE [LARGE SCALE GENOMIC DNA]</scope>
    <source>
        <strain evidence="11 12">R148</strain>
    </source>
</reference>
<dbReference type="GO" id="GO:0005737">
    <property type="term" value="C:cytoplasm"/>
    <property type="evidence" value="ECO:0007669"/>
    <property type="project" value="UniProtKB-SubCell"/>
</dbReference>
<dbReference type="InterPro" id="IPR028366">
    <property type="entry name" value="PhoU"/>
</dbReference>
<evidence type="ECO:0000256" key="4">
    <source>
        <dbReference type="ARBA" id="ARBA00022448"/>
    </source>
</evidence>
<evidence type="ECO:0000256" key="2">
    <source>
        <dbReference type="ARBA" id="ARBA00008107"/>
    </source>
</evidence>
<evidence type="ECO:0000256" key="1">
    <source>
        <dbReference type="ARBA" id="ARBA00004496"/>
    </source>
</evidence>
<dbReference type="Gene3D" id="1.20.58.220">
    <property type="entry name" value="Phosphate transport system protein phou homolog 2, domain 2"/>
    <property type="match status" value="2"/>
</dbReference>
<evidence type="ECO:0000256" key="3">
    <source>
        <dbReference type="ARBA" id="ARBA00011738"/>
    </source>
</evidence>
<keyword evidence="4 8" id="KW-0813">Transport</keyword>
<comment type="similarity">
    <text evidence="2 8">Belongs to the PhoU family.</text>
</comment>
<dbReference type="GO" id="GO:0006817">
    <property type="term" value="P:phosphate ion transport"/>
    <property type="evidence" value="ECO:0007669"/>
    <property type="project" value="UniProtKB-KW"/>
</dbReference>
<evidence type="ECO:0000256" key="5">
    <source>
        <dbReference type="ARBA" id="ARBA00022490"/>
    </source>
</evidence>
<keyword evidence="6 8" id="KW-0592">Phosphate transport</keyword>
<dbReference type="RefSeq" id="WP_142897068.1">
    <property type="nucleotide sequence ID" value="NZ_ML660055.1"/>
</dbReference>
<feature type="compositionally biased region" description="Basic and acidic residues" evidence="9">
    <location>
        <begin position="244"/>
        <end position="254"/>
    </location>
</feature>
<keyword evidence="12" id="KW-1185">Reference proteome</keyword>
<organism evidence="11 12">
    <name type="scientific">Denitrobaculum tricleocarpae</name>
    <dbReference type="NCBI Taxonomy" id="2591009"/>
    <lineage>
        <taxon>Bacteria</taxon>
        <taxon>Pseudomonadati</taxon>
        <taxon>Pseudomonadota</taxon>
        <taxon>Alphaproteobacteria</taxon>
        <taxon>Rhodospirillales</taxon>
        <taxon>Rhodospirillaceae</taxon>
        <taxon>Denitrobaculum</taxon>
    </lineage>
</organism>
<dbReference type="NCBIfam" id="TIGR02135">
    <property type="entry name" value="phoU_full"/>
    <property type="match status" value="1"/>
</dbReference>
<dbReference type="Proteomes" id="UP000315252">
    <property type="component" value="Unassembled WGS sequence"/>
</dbReference>
<dbReference type="Pfam" id="PF01895">
    <property type="entry name" value="PhoU"/>
    <property type="match status" value="2"/>
</dbReference>
<evidence type="ECO:0000313" key="11">
    <source>
        <dbReference type="EMBL" id="TQV79888.1"/>
    </source>
</evidence>
<sequence>MPSGSEHIVRSFDIELQELNQIIVRMGGMAESMLATAIDALVKRDSDLAKKVIESDKEVDVLEKAADEAAVNLIALRQPMANDLREVVAALKIASDIERIGDLAKNVAKRTIALNQTPPTRPAYAIPRMANLVQSIMKDTLDAYVERDSERAVDVWHRDEEVDEMYTGLFRELLTYMMEDPRNITPSTHLLFIAKNIERMGDHATNIAENIYYLDTGEQLDGRRPKGDTSSFQVVTPDNEATDIAEKDPQENGE</sequence>
<dbReference type="EMBL" id="VHSH01000004">
    <property type="protein sequence ID" value="TQV79888.1"/>
    <property type="molecule type" value="Genomic_DNA"/>
</dbReference>
<feature type="domain" description="PhoU" evidence="10">
    <location>
        <begin position="23"/>
        <end position="111"/>
    </location>
</feature>
<proteinExistence type="inferred from homology"/>
<protein>
    <recommendedName>
        <fullName evidence="8">Phosphate-specific transport system accessory protein PhoU</fullName>
    </recommendedName>
</protein>
<accession>A0A545TRN8</accession>